<proteinExistence type="predicted"/>
<evidence type="ECO:0000256" key="1">
    <source>
        <dbReference type="SAM" id="MobiDB-lite"/>
    </source>
</evidence>
<accession>A0A5B8BZ75</accession>
<sequence>MRVRTDRWRLGAVLAVAACTPLLLALLTGAASLHCVPVGGGWAQAGLRLALLSPDEACPYGSLAVGATAGQALTVVVAVAVPTLLAHLGLLTGLAGVVGAARAVVVALALRLLGAFRSHGSSVVVPAARLAVAHDVVLPDPADTRRSPHRRGPPSPVGALG</sequence>
<organism evidence="3 4">
    <name type="scientific">Georgenia yuyongxinii</name>
    <dbReference type="NCBI Taxonomy" id="2589797"/>
    <lineage>
        <taxon>Bacteria</taxon>
        <taxon>Bacillati</taxon>
        <taxon>Actinomycetota</taxon>
        <taxon>Actinomycetes</taxon>
        <taxon>Micrococcales</taxon>
        <taxon>Bogoriellaceae</taxon>
        <taxon>Georgenia</taxon>
    </lineage>
</organism>
<dbReference type="EMBL" id="CP040915">
    <property type="protein sequence ID" value="QDC23614.1"/>
    <property type="molecule type" value="Genomic_DNA"/>
</dbReference>
<dbReference type="Proteomes" id="UP000314616">
    <property type="component" value="Chromosome"/>
</dbReference>
<feature type="transmembrane region" description="Helical" evidence="2">
    <location>
        <begin position="59"/>
        <end position="81"/>
    </location>
</feature>
<evidence type="ECO:0000256" key="2">
    <source>
        <dbReference type="SAM" id="Phobius"/>
    </source>
</evidence>
<dbReference type="KEGG" id="gyu:FE374_02300"/>
<gene>
    <name evidence="3" type="ORF">FE374_02300</name>
</gene>
<name>A0A5B8BZ75_9MICO</name>
<reference evidence="3 4" key="1">
    <citation type="submission" date="2019-05" db="EMBL/GenBank/DDBJ databases">
        <title>Georgenia *** sp. nov., and Georgenia *** sp. nov., isolated from the intestinal contents of plateau pika (Ochotona curzoniae) in the Qinghai-Tibet plateau of China.</title>
        <authorList>
            <person name="Tian Z."/>
        </authorList>
    </citation>
    <scope>NUCLEOTIDE SEQUENCE [LARGE SCALE GENOMIC DNA]</scope>
    <source>
        <strain evidence="3 4">Z443</strain>
    </source>
</reference>
<evidence type="ECO:0000313" key="4">
    <source>
        <dbReference type="Proteomes" id="UP000314616"/>
    </source>
</evidence>
<dbReference type="AlphaFoldDB" id="A0A5B8BZ75"/>
<dbReference type="RefSeq" id="WP_139927056.1">
    <property type="nucleotide sequence ID" value="NZ_CP040915.1"/>
</dbReference>
<feature type="region of interest" description="Disordered" evidence="1">
    <location>
        <begin position="141"/>
        <end position="161"/>
    </location>
</feature>
<keyword evidence="2" id="KW-1133">Transmembrane helix</keyword>
<feature type="transmembrane region" description="Helical" evidence="2">
    <location>
        <begin position="88"/>
        <end position="110"/>
    </location>
</feature>
<protein>
    <submittedName>
        <fullName evidence="3">Uncharacterized protein</fullName>
    </submittedName>
</protein>
<keyword evidence="2" id="KW-0812">Transmembrane</keyword>
<evidence type="ECO:0000313" key="3">
    <source>
        <dbReference type="EMBL" id="QDC23614.1"/>
    </source>
</evidence>
<keyword evidence="2" id="KW-0472">Membrane</keyword>